<dbReference type="GO" id="GO:0042811">
    <property type="term" value="P:pheromone biosynthetic process"/>
    <property type="evidence" value="ECO:0007669"/>
    <property type="project" value="UniProtKB-ARBA"/>
</dbReference>
<dbReference type="Pfam" id="PF00348">
    <property type="entry name" value="polyprenyl_synt"/>
    <property type="match status" value="1"/>
</dbReference>
<proteinExistence type="predicted"/>
<evidence type="ECO:0000313" key="6">
    <source>
        <dbReference type="EMBL" id="CAG9853642.1"/>
    </source>
</evidence>
<dbReference type="InterPro" id="IPR000092">
    <property type="entry name" value="Polyprenyl_synt"/>
</dbReference>
<dbReference type="PANTHER" id="PTHR11525">
    <property type="entry name" value="FARNESYL-PYROPHOSPHATE SYNTHETASE"/>
    <property type="match status" value="1"/>
</dbReference>
<gene>
    <name evidence="6" type="ORF">PHYEVI_LOCUS115</name>
</gene>
<sequence length="249" mass="29008">MLNLLKNNYIFPKVSSQFRNLCSFSQKKNNRLLVDMSVEEGPLRLVFPAIREEIIEEHLVLKDNSELRDRCEKLIDYNANVETPFLPASLLFLHTYKLLEKPSLLNDENLKKAYILAWCHKLDDVLDLYDLKGNILKTSCNDISLGRPTWLSMEAYKRASAAQKKILEEHFGKNCEESTEKILAPFGSSLKLRDDLAAPTLPKVLRYLKAPLVRRQTVRRNPSYACFRHCREGKQLFLTHRYVIMFLTF</sequence>
<protein>
    <submittedName>
        <fullName evidence="6">Uncharacterized protein</fullName>
    </submittedName>
</protein>
<evidence type="ECO:0000256" key="5">
    <source>
        <dbReference type="ARBA" id="ARBA00033740"/>
    </source>
</evidence>
<evidence type="ECO:0000256" key="2">
    <source>
        <dbReference type="ARBA" id="ARBA00022679"/>
    </source>
</evidence>
<keyword evidence="3" id="KW-0479">Metal-binding</keyword>
<dbReference type="EMBL" id="OU900094">
    <property type="protein sequence ID" value="CAG9853642.1"/>
    <property type="molecule type" value="Genomic_DNA"/>
</dbReference>
<comment type="cofactor">
    <cofactor evidence="1">
        <name>Mg(2+)</name>
        <dbReference type="ChEBI" id="CHEBI:18420"/>
    </cofactor>
</comment>
<organism evidence="6 7">
    <name type="scientific">Phyllotreta striolata</name>
    <name type="common">Striped flea beetle</name>
    <name type="synonym">Crioceris striolata</name>
    <dbReference type="NCBI Taxonomy" id="444603"/>
    <lineage>
        <taxon>Eukaryota</taxon>
        <taxon>Metazoa</taxon>
        <taxon>Ecdysozoa</taxon>
        <taxon>Arthropoda</taxon>
        <taxon>Hexapoda</taxon>
        <taxon>Insecta</taxon>
        <taxon>Pterygota</taxon>
        <taxon>Neoptera</taxon>
        <taxon>Endopterygota</taxon>
        <taxon>Coleoptera</taxon>
        <taxon>Polyphaga</taxon>
        <taxon>Cucujiformia</taxon>
        <taxon>Chrysomeloidea</taxon>
        <taxon>Chrysomelidae</taxon>
        <taxon>Galerucinae</taxon>
        <taxon>Alticini</taxon>
        <taxon>Phyllotreta</taxon>
    </lineage>
</organism>
<dbReference type="GO" id="GO:0046872">
    <property type="term" value="F:metal ion binding"/>
    <property type="evidence" value="ECO:0007669"/>
    <property type="project" value="UniProtKB-KW"/>
</dbReference>
<evidence type="ECO:0000313" key="7">
    <source>
        <dbReference type="Proteomes" id="UP001153712"/>
    </source>
</evidence>
<keyword evidence="2" id="KW-0808">Transferase</keyword>
<evidence type="ECO:0000256" key="4">
    <source>
        <dbReference type="ARBA" id="ARBA00022842"/>
    </source>
</evidence>
<dbReference type="GO" id="GO:0005737">
    <property type="term" value="C:cytoplasm"/>
    <property type="evidence" value="ECO:0007669"/>
    <property type="project" value="TreeGrafter"/>
</dbReference>
<keyword evidence="7" id="KW-1185">Reference proteome</keyword>
<name>A0A9N9XII9_PHYSR</name>
<evidence type="ECO:0000256" key="1">
    <source>
        <dbReference type="ARBA" id="ARBA00001946"/>
    </source>
</evidence>
<comment type="pathway">
    <text evidence="5">Pheromone biosynthesis.</text>
</comment>
<dbReference type="SUPFAM" id="SSF48576">
    <property type="entry name" value="Terpenoid synthases"/>
    <property type="match status" value="1"/>
</dbReference>
<dbReference type="InterPro" id="IPR008949">
    <property type="entry name" value="Isoprenoid_synthase_dom_sf"/>
</dbReference>
<dbReference type="Proteomes" id="UP001153712">
    <property type="component" value="Chromosome 1"/>
</dbReference>
<dbReference type="GO" id="GO:0045337">
    <property type="term" value="P:farnesyl diphosphate biosynthetic process"/>
    <property type="evidence" value="ECO:0007669"/>
    <property type="project" value="TreeGrafter"/>
</dbReference>
<dbReference type="GO" id="GO:0004337">
    <property type="term" value="F:(2E,6E)-farnesyl diphosphate synthase activity"/>
    <property type="evidence" value="ECO:0007669"/>
    <property type="project" value="TreeGrafter"/>
</dbReference>
<dbReference type="Gene3D" id="1.10.600.10">
    <property type="entry name" value="Farnesyl Diphosphate Synthase"/>
    <property type="match status" value="1"/>
</dbReference>
<accession>A0A9N9XII9</accession>
<dbReference type="AlphaFoldDB" id="A0A9N9XII9"/>
<dbReference type="PANTHER" id="PTHR11525:SF0">
    <property type="entry name" value="FARNESYL PYROPHOSPHATE SYNTHASE"/>
    <property type="match status" value="1"/>
</dbReference>
<evidence type="ECO:0000256" key="3">
    <source>
        <dbReference type="ARBA" id="ARBA00022723"/>
    </source>
</evidence>
<keyword evidence="4" id="KW-0460">Magnesium</keyword>
<dbReference type="OrthoDB" id="6742480at2759"/>
<reference evidence="6" key="1">
    <citation type="submission" date="2022-01" db="EMBL/GenBank/DDBJ databases">
        <authorList>
            <person name="King R."/>
        </authorList>
    </citation>
    <scope>NUCLEOTIDE SEQUENCE</scope>
</reference>
<dbReference type="InterPro" id="IPR039702">
    <property type="entry name" value="FPS1-like"/>
</dbReference>
<dbReference type="GO" id="GO:0004161">
    <property type="term" value="F:dimethylallyltranstransferase activity"/>
    <property type="evidence" value="ECO:0007669"/>
    <property type="project" value="TreeGrafter"/>
</dbReference>